<feature type="compositionally biased region" description="Polar residues" evidence="11">
    <location>
        <begin position="181"/>
        <end position="208"/>
    </location>
</feature>
<protein>
    <recommendedName>
        <fullName evidence="10">Dihydrolipoamide acetyltransferase component of pyruvate dehydrogenase complex</fullName>
        <ecNumber evidence="10">2.3.1.-</ecNumber>
    </recommendedName>
</protein>
<feature type="region of interest" description="Disordered" evidence="11">
    <location>
        <begin position="285"/>
        <end position="306"/>
    </location>
</feature>
<evidence type="ECO:0000256" key="6">
    <source>
        <dbReference type="ARBA" id="ARBA00022946"/>
    </source>
</evidence>
<dbReference type="HOGENOM" id="CLU_016733_10_0_1"/>
<dbReference type="GO" id="GO:0016407">
    <property type="term" value="F:acetyltransferase activity"/>
    <property type="evidence" value="ECO:0007669"/>
    <property type="project" value="TreeGrafter"/>
</dbReference>
<dbReference type="Pfam" id="PF00364">
    <property type="entry name" value="Biotin_lipoyl"/>
    <property type="match status" value="1"/>
</dbReference>
<dbReference type="PROSITE" id="PS00189">
    <property type="entry name" value="LIPOYL"/>
    <property type="match status" value="1"/>
</dbReference>
<feature type="domain" description="Peripheral subunit-binding (PSBD)" evidence="13">
    <location>
        <begin position="227"/>
        <end position="264"/>
    </location>
</feature>
<dbReference type="EMBL" id="JMSN01000065">
    <property type="protein sequence ID" value="KDN43003.1"/>
    <property type="molecule type" value="Genomic_DNA"/>
</dbReference>
<dbReference type="InterPro" id="IPR000089">
    <property type="entry name" value="Biotin_lipoyl"/>
</dbReference>
<evidence type="ECO:0000256" key="1">
    <source>
        <dbReference type="ARBA" id="ARBA00001938"/>
    </source>
</evidence>
<dbReference type="PANTHER" id="PTHR43178">
    <property type="entry name" value="DIHYDROLIPOAMIDE ACETYLTRANSFERASE COMPONENT OF PYRUVATE DEHYDROGENASE COMPLEX"/>
    <property type="match status" value="1"/>
</dbReference>
<dbReference type="InterPro" id="IPR023213">
    <property type="entry name" value="CAT-like_dom_sf"/>
</dbReference>
<evidence type="ECO:0000256" key="11">
    <source>
        <dbReference type="SAM" id="MobiDB-lite"/>
    </source>
</evidence>
<dbReference type="STRING" id="1037660.A0A066VRV9"/>
<dbReference type="Gene3D" id="2.40.50.100">
    <property type="match status" value="1"/>
</dbReference>
<dbReference type="PROSITE" id="PS50968">
    <property type="entry name" value="BIOTINYL_LIPOYL"/>
    <property type="match status" value="1"/>
</dbReference>
<dbReference type="FunFam" id="2.40.50.100:FF:000013">
    <property type="entry name" value="Dihydrolipoamide acetyltransferase component of pyruvate dehydrogenase complex"/>
    <property type="match status" value="1"/>
</dbReference>
<dbReference type="Pfam" id="PF02817">
    <property type="entry name" value="E3_binding"/>
    <property type="match status" value="1"/>
</dbReference>
<keyword evidence="4 10" id="KW-0808">Transferase</keyword>
<evidence type="ECO:0000256" key="9">
    <source>
        <dbReference type="ARBA" id="ARBA00051775"/>
    </source>
</evidence>
<dbReference type="RefSeq" id="XP_013242240.1">
    <property type="nucleotide sequence ID" value="XM_013386786.1"/>
</dbReference>
<dbReference type="InterPro" id="IPR036625">
    <property type="entry name" value="E3-bd_dom_sf"/>
</dbReference>
<evidence type="ECO:0000259" key="13">
    <source>
        <dbReference type="PROSITE" id="PS51826"/>
    </source>
</evidence>
<dbReference type="Gene3D" id="3.30.559.10">
    <property type="entry name" value="Chloramphenicol acetyltransferase-like domain"/>
    <property type="match status" value="1"/>
</dbReference>
<evidence type="ECO:0000256" key="3">
    <source>
        <dbReference type="ARBA" id="ARBA00007317"/>
    </source>
</evidence>
<comment type="similarity">
    <text evidence="3 10">Belongs to the 2-oxoacid dehydrogenase family.</text>
</comment>
<dbReference type="InParanoid" id="A0A066VRV9"/>
<dbReference type="EC" id="2.3.1.-" evidence="10"/>
<feature type="region of interest" description="Disordered" evidence="11">
    <location>
        <begin position="164"/>
        <end position="225"/>
    </location>
</feature>
<sequence length="590" mass="62760">MSSGRQTRTLLASLQHGAHGAPARAPPVTASLRVTCASARRHSSCSPNYLSSQRFVSRQASIFGRPRTTAASFHFSSLQAQSKVVPFLLADVGEGITECEIIKWMVQPGAMVEEFDPICEVQSDKASVEITSRYAGKIKSLLYKEGEVARVGSPLCEIEQEAQGGADSGYLAPSPAAEPVQTESSPASDGNVTVESTDTSKVDQQGFRSNPHPLSAGGHTPEAGPVLATPAVRRIARDNQLNLKNVKGTGRDGRVTKEDVLNYIQSSAARSDVAGEPSAAAAVAAIQPGASSSHSSQAPPEAAETVSLDPTRRAMFRAMTATLQVPHFAFSEEIDVTALEQVRLALSQHVPAQYRKTLRRGETEGAITSRADADAQLDKITMLPLLVKALSMALDEHPLFRSQLAIPADVLGKDAQSISSAAKLQRRATHDISIALSTPQGLLTPALQDVKAQSVYSLASRIAQLQTRGHGPKGLPASDLRATGTVTLSNIGAVGGGTYTHPLLPPTGQLAIGALGRTKALPRFASETPLWNTDSLRAEGLDPDTVVRRLIMPVSFTSDHRVVEGAELAKFVLRWKELLENPQSWLGLLK</sequence>
<dbReference type="Proteomes" id="UP000027361">
    <property type="component" value="Unassembled WGS sequence"/>
</dbReference>
<accession>A0A066VRV9</accession>
<dbReference type="GeneID" id="25262545"/>
<dbReference type="InterPro" id="IPR003016">
    <property type="entry name" value="2-oxoA_DH_lipoyl-BS"/>
</dbReference>
<evidence type="ECO:0000313" key="15">
    <source>
        <dbReference type="Proteomes" id="UP000027361"/>
    </source>
</evidence>
<evidence type="ECO:0000256" key="5">
    <source>
        <dbReference type="ARBA" id="ARBA00022823"/>
    </source>
</evidence>
<organism evidence="14 15">
    <name type="scientific">Tilletiaria anomala (strain ATCC 24038 / CBS 436.72 / UBC 951)</name>
    <dbReference type="NCBI Taxonomy" id="1037660"/>
    <lineage>
        <taxon>Eukaryota</taxon>
        <taxon>Fungi</taxon>
        <taxon>Dikarya</taxon>
        <taxon>Basidiomycota</taxon>
        <taxon>Ustilaginomycotina</taxon>
        <taxon>Exobasidiomycetes</taxon>
        <taxon>Georgefischeriales</taxon>
        <taxon>Tilletiariaceae</taxon>
        <taxon>Tilletiaria</taxon>
    </lineage>
</organism>
<keyword evidence="15" id="KW-1185">Reference proteome</keyword>
<dbReference type="SUPFAM" id="SSF47005">
    <property type="entry name" value="Peripheral subunit-binding domain of 2-oxo acid dehydrogenase complex"/>
    <property type="match status" value="1"/>
</dbReference>
<dbReference type="GO" id="GO:0031405">
    <property type="term" value="F:lipoic acid binding"/>
    <property type="evidence" value="ECO:0007669"/>
    <property type="project" value="TreeGrafter"/>
</dbReference>
<dbReference type="GO" id="GO:0043754">
    <property type="term" value="F:dihydrolipoamide branched chain acyltransferase activity"/>
    <property type="evidence" value="ECO:0007669"/>
    <property type="project" value="UniProtKB-EC"/>
</dbReference>
<dbReference type="InterPro" id="IPR050743">
    <property type="entry name" value="2-oxoacid_DH_E2_comp"/>
</dbReference>
<comment type="cofactor">
    <cofactor evidence="1 10">
        <name>(R)-lipoate</name>
        <dbReference type="ChEBI" id="CHEBI:83088"/>
    </cofactor>
</comment>
<proteinExistence type="inferred from homology"/>
<gene>
    <name evidence="14" type="ORF">K437DRAFT_225883</name>
</gene>
<dbReference type="SUPFAM" id="SSF52777">
    <property type="entry name" value="CoA-dependent acyltransferases"/>
    <property type="match status" value="1"/>
</dbReference>
<reference evidence="14 15" key="1">
    <citation type="submission" date="2014-05" db="EMBL/GenBank/DDBJ databases">
        <title>Draft genome sequence of a rare smut relative, Tilletiaria anomala UBC 951.</title>
        <authorList>
            <consortium name="DOE Joint Genome Institute"/>
            <person name="Toome M."/>
            <person name="Kuo A."/>
            <person name="Henrissat B."/>
            <person name="Lipzen A."/>
            <person name="Tritt A."/>
            <person name="Yoshinaga Y."/>
            <person name="Zane M."/>
            <person name="Barry K."/>
            <person name="Grigoriev I.V."/>
            <person name="Spatafora J.W."/>
            <person name="Aimea M.C."/>
        </authorList>
    </citation>
    <scope>NUCLEOTIDE SEQUENCE [LARGE SCALE GENOMIC DNA]</scope>
    <source>
        <strain evidence="14 15">UBC 951</strain>
    </source>
</reference>
<evidence type="ECO:0000313" key="14">
    <source>
        <dbReference type="EMBL" id="KDN43003.1"/>
    </source>
</evidence>
<comment type="catalytic activity">
    <reaction evidence="9">
        <text>N(6)-[(R)-dihydrolipoyl]-L-lysyl-[protein] + 2-methylpropanoyl-CoA = N(6)-[(R)-S(8)-2-methylpropanoyldihydrolipoyl]-L-lysyl-[protein] + CoA</text>
        <dbReference type="Rhea" id="RHEA:18865"/>
        <dbReference type="Rhea" id="RHEA-COMP:10475"/>
        <dbReference type="Rhea" id="RHEA-COMP:10497"/>
        <dbReference type="ChEBI" id="CHEBI:57287"/>
        <dbReference type="ChEBI" id="CHEBI:57338"/>
        <dbReference type="ChEBI" id="CHEBI:83100"/>
        <dbReference type="ChEBI" id="CHEBI:83142"/>
        <dbReference type="EC" id="2.3.1.168"/>
    </reaction>
    <physiologicalReaction direction="left-to-right" evidence="9">
        <dbReference type="Rhea" id="RHEA:18866"/>
    </physiologicalReaction>
</comment>
<keyword evidence="7" id="KW-0496">Mitochondrion</keyword>
<dbReference type="GO" id="GO:0005759">
    <property type="term" value="C:mitochondrial matrix"/>
    <property type="evidence" value="ECO:0007669"/>
    <property type="project" value="UniProtKB-SubCell"/>
</dbReference>
<dbReference type="FunFam" id="4.10.320.10:FF:000002">
    <property type="entry name" value="Dihydrolipoamide acetyltransferase component of pyruvate dehydrogenase complex"/>
    <property type="match status" value="1"/>
</dbReference>
<keyword evidence="6" id="KW-0809">Transit peptide</keyword>
<dbReference type="SUPFAM" id="SSF51230">
    <property type="entry name" value="Single hybrid motif"/>
    <property type="match status" value="1"/>
</dbReference>
<dbReference type="PROSITE" id="PS51826">
    <property type="entry name" value="PSBD"/>
    <property type="match status" value="1"/>
</dbReference>
<keyword evidence="5 10" id="KW-0450">Lipoyl</keyword>
<dbReference type="InterPro" id="IPR004167">
    <property type="entry name" value="PSBD"/>
</dbReference>
<evidence type="ECO:0000256" key="4">
    <source>
        <dbReference type="ARBA" id="ARBA00022679"/>
    </source>
</evidence>
<dbReference type="Pfam" id="PF00198">
    <property type="entry name" value="2-oxoacid_dh"/>
    <property type="match status" value="1"/>
</dbReference>
<dbReference type="GO" id="GO:0005829">
    <property type="term" value="C:cytosol"/>
    <property type="evidence" value="ECO:0007669"/>
    <property type="project" value="UniProtKB-ARBA"/>
</dbReference>
<dbReference type="OMA" id="IPHVTNF"/>
<dbReference type="PANTHER" id="PTHR43178:SF5">
    <property type="entry name" value="LIPOAMIDE ACYLTRANSFERASE COMPONENT OF BRANCHED-CHAIN ALPHA-KETO ACID DEHYDROGENASE COMPLEX, MITOCHONDRIAL"/>
    <property type="match status" value="1"/>
</dbReference>
<feature type="domain" description="Lipoyl-binding" evidence="12">
    <location>
        <begin position="84"/>
        <end position="159"/>
    </location>
</feature>
<evidence type="ECO:0000259" key="12">
    <source>
        <dbReference type="PROSITE" id="PS50968"/>
    </source>
</evidence>
<dbReference type="InterPro" id="IPR011053">
    <property type="entry name" value="Single_hybrid_motif"/>
</dbReference>
<comment type="subcellular location">
    <subcellularLocation>
        <location evidence="2">Mitochondrion matrix</location>
    </subcellularLocation>
</comment>
<dbReference type="InterPro" id="IPR001078">
    <property type="entry name" value="2-oxoacid_DH_actylTfrase"/>
</dbReference>
<evidence type="ECO:0000256" key="8">
    <source>
        <dbReference type="ARBA" id="ARBA00023315"/>
    </source>
</evidence>
<dbReference type="OrthoDB" id="15567at2759"/>
<dbReference type="CDD" id="cd06849">
    <property type="entry name" value="lipoyl_domain"/>
    <property type="match status" value="1"/>
</dbReference>
<dbReference type="Gene3D" id="4.10.320.10">
    <property type="entry name" value="E3-binding domain"/>
    <property type="match status" value="1"/>
</dbReference>
<keyword evidence="8 10" id="KW-0012">Acyltransferase</keyword>
<dbReference type="GO" id="GO:0045333">
    <property type="term" value="P:cellular respiration"/>
    <property type="evidence" value="ECO:0007669"/>
    <property type="project" value="UniProtKB-ARBA"/>
</dbReference>
<comment type="caution">
    <text evidence="14">The sequence shown here is derived from an EMBL/GenBank/DDBJ whole genome shotgun (WGS) entry which is preliminary data.</text>
</comment>
<evidence type="ECO:0000256" key="7">
    <source>
        <dbReference type="ARBA" id="ARBA00023128"/>
    </source>
</evidence>
<evidence type="ECO:0000256" key="10">
    <source>
        <dbReference type="RuleBase" id="RU003423"/>
    </source>
</evidence>
<dbReference type="AlphaFoldDB" id="A0A066VRV9"/>
<evidence type="ECO:0000256" key="2">
    <source>
        <dbReference type="ARBA" id="ARBA00004305"/>
    </source>
</evidence>
<name>A0A066VRV9_TILAU</name>